<dbReference type="Proteomes" id="UP000634206">
    <property type="component" value="Unassembled WGS sequence"/>
</dbReference>
<keyword evidence="4 6" id="KW-1133">Transmembrane helix</keyword>
<dbReference type="InterPro" id="IPR000537">
    <property type="entry name" value="UbiA_prenyltransferase"/>
</dbReference>
<feature type="transmembrane region" description="Helical" evidence="6">
    <location>
        <begin position="217"/>
        <end position="237"/>
    </location>
</feature>
<feature type="transmembrane region" description="Helical" evidence="6">
    <location>
        <begin position="143"/>
        <end position="164"/>
    </location>
</feature>
<evidence type="ECO:0000256" key="1">
    <source>
        <dbReference type="ARBA" id="ARBA00004141"/>
    </source>
</evidence>
<evidence type="ECO:0000313" key="7">
    <source>
        <dbReference type="EMBL" id="MBK1854800.1"/>
    </source>
</evidence>
<dbReference type="InterPro" id="IPR044878">
    <property type="entry name" value="UbiA_sf"/>
</dbReference>
<dbReference type="EMBL" id="JAENIG010000004">
    <property type="protein sequence ID" value="MBK1854800.1"/>
    <property type="molecule type" value="Genomic_DNA"/>
</dbReference>
<evidence type="ECO:0000313" key="8">
    <source>
        <dbReference type="Proteomes" id="UP000634206"/>
    </source>
</evidence>
<accession>A0AAE2SE14</accession>
<comment type="caution">
    <text evidence="7">The sequence shown here is derived from an EMBL/GenBank/DDBJ whole genome shotgun (WGS) entry which is preliminary data.</text>
</comment>
<keyword evidence="3 6" id="KW-0812">Transmembrane</keyword>
<keyword evidence="2" id="KW-1003">Cell membrane</keyword>
<dbReference type="AlphaFoldDB" id="A0AAE2SE14"/>
<feature type="transmembrane region" description="Helical" evidence="6">
    <location>
        <begin position="243"/>
        <end position="259"/>
    </location>
</feature>
<evidence type="ECO:0000256" key="6">
    <source>
        <dbReference type="SAM" id="Phobius"/>
    </source>
</evidence>
<feature type="transmembrane region" description="Helical" evidence="6">
    <location>
        <begin position="41"/>
        <end position="61"/>
    </location>
</feature>
<feature type="transmembrane region" description="Helical" evidence="6">
    <location>
        <begin position="12"/>
        <end position="35"/>
    </location>
</feature>
<dbReference type="RefSeq" id="WP_309489411.1">
    <property type="nucleotide sequence ID" value="NZ_JAENIG010000004.1"/>
</dbReference>
<feature type="transmembrane region" description="Helical" evidence="6">
    <location>
        <begin position="111"/>
        <end position="131"/>
    </location>
</feature>
<sequence length="292" mass="33012">MRWWTYQKERFPIFQHGPLVAAFSSCAIAYSAMLTGEAPEWPSFVVAGVTCLLFFLQLRIADEFKDAEEDARYRPYRAVPRGLVSLRELGWVFVVSCIIQLVMALLYAPMLVIVLAIAWLYLALMSVEFFARDWLKARPITYLWTHMLIMPIVDFYATACHWLPQGEKPGIGLGYFLAASFCNGLVIELGRKLRQPSAEEEGVPTYSKLWGLKKASLVWLGCLIATCVFATLAAAIIQFTLPVLISLGLLILWAMVHVLRWQKTESKTFELVAGVWTLALYLTLGIVPLILR</sequence>
<evidence type="ECO:0000256" key="3">
    <source>
        <dbReference type="ARBA" id="ARBA00022692"/>
    </source>
</evidence>
<proteinExistence type="predicted"/>
<evidence type="ECO:0000256" key="2">
    <source>
        <dbReference type="ARBA" id="ARBA00022475"/>
    </source>
</evidence>
<evidence type="ECO:0000256" key="5">
    <source>
        <dbReference type="ARBA" id="ARBA00023136"/>
    </source>
</evidence>
<dbReference type="GO" id="GO:0016020">
    <property type="term" value="C:membrane"/>
    <property type="evidence" value="ECO:0007669"/>
    <property type="project" value="UniProtKB-SubCell"/>
</dbReference>
<gene>
    <name evidence="7" type="ORF">JIN83_07500</name>
</gene>
<evidence type="ECO:0000256" key="4">
    <source>
        <dbReference type="ARBA" id="ARBA00022989"/>
    </source>
</evidence>
<dbReference type="Pfam" id="PF01040">
    <property type="entry name" value="UbiA"/>
    <property type="match status" value="1"/>
</dbReference>
<feature type="transmembrane region" description="Helical" evidence="6">
    <location>
        <begin position="82"/>
        <end position="105"/>
    </location>
</feature>
<dbReference type="Gene3D" id="1.10.357.140">
    <property type="entry name" value="UbiA prenyltransferase"/>
    <property type="match status" value="1"/>
</dbReference>
<keyword evidence="8" id="KW-1185">Reference proteome</keyword>
<dbReference type="PROSITE" id="PS51257">
    <property type="entry name" value="PROKAR_LIPOPROTEIN"/>
    <property type="match status" value="1"/>
</dbReference>
<reference evidence="7" key="1">
    <citation type="submission" date="2021-01" db="EMBL/GenBank/DDBJ databases">
        <title>Modified the classification status of verrucomicrobia.</title>
        <authorList>
            <person name="Feng X."/>
        </authorList>
    </citation>
    <scope>NUCLEOTIDE SEQUENCE</scope>
    <source>
        <strain evidence="7">5K15</strain>
    </source>
</reference>
<feature type="transmembrane region" description="Helical" evidence="6">
    <location>
        <begin position="170"/>
        <end position="187"/>
    </location>
</feature>
<comment type="subcellular location">
    <subcellularLocation>
        <location evidence="1">Membrane</location>
        <topology evidence="1">Multi-pass membrane protein</topology>
    </subcellularLocation>
</comment>
<protein>
    <submittedName>
        <fullName evidence="7">UbiA family prenyltransferase</fullName>
    </submittedName>
</protein>
<dbReference type="GO" id="GO:0016765">
    <property type="term" value="F:transferase activity, transferring alkyl or aryl (other than methyl) groups"/>
    <property type="evidence" value="ECO:0007669"/>
    <property type="project" value="InterPro"/>
</dbReference>
<keyword evidence="5 6" id="KW-0472">Membrane</keyword>
<feature type="transmembrane region" description="Helical" evidence="6">
    <location>
        <begin position="271"/>
        <end position="291"/>
    </location>
</feature>
<organism evidence="7 8">
    <name type="scientific">Oceaniferula flava</name>
    <dbReference type="NCBI Taxonomy" id="2800421"/>
    <lineage>
        <taxon>Bacteria</taxon>
        <taxon>Pseudomonadati</taxon>
        <taxon>Verrucomicrobiota</taxon>
        <taxon>Verrucomicrobiia</taxon>
        <taxon>Verrucomicrobiales</taxon>
        <taxon>Verrucomicrobiaceae</taxon>
        <taxon>Oceaniferula</taxon>
    </lineage>
</organism>
<name>A0AAE2SE14_9BACT</name>